<dbReference type="Proteomes" id="UP000295021">
    <property type="component" value="Unassembled WGS sequence"/>
</dbReference>
<proteinExistence type="predicted"/>
<accession>A0AAX2QEQ1</accession>
<gene>
    <name evidence="2" type="ORF">EV131_11230</name>
</gene>
<sequence>MDVAPSSTGAHLCRLGNRLTCCRTMFSRCLQAIDGLPLATFLPHLPFDFGSLVGAIPSMLSAGQGIILHRLQLRTASVLALGDDVGGCEGKQQHYGCRRSDESWKPHGPSPIANGWYAEALEAAMSAVHPDGNGRRDGGFPTRRPAHETLPERSNVNHDGEVGPRSEAHPTECLRQEQWCESEVCQAAIHPFRMRRQVRNKRRNTP</sequence>
<feature type="compositionally biased region" description="Basic and acidic residues" evidence="1">
    <location>
        <begin position="145"/>
        <end position="169"/>
    </location>
</feature>
<dbReference type="EMBL" id="SMBI01000012">
    <property type="protein sequence ID" value="TCU19714.1"/>
    <property type="molecule type" value="Genomic_DNA"/>
</dbReference>
<dbReference type="AlphaFoldDB" id="A0AAX2QEQ1"/>
<feature type="region of interest" description="Disordered" evidence="1">
    <location>
        <begin position="131"/>
        <end position="169"/>
    </location>
</feature>
<protein>
    <submittedName>
        <fullName evidence="2">Uncharacterized protein</fullName>
    </submittedName>
</protein>
<comment type="caution">
    <text evidence="2">The sequence shown here is derived from an EMBL/GenBank/DDBJ whole genome shotgun (WGS) entry which is preliminary data.</text>
</comment>
<evidence type="ECO:0000256" key="1">
    <source>
        <dbReference type="SAM" id="MobiDB-lite"/>
    </source>
</evidence>
<name>A0AAX2QEQ1_9HYPH</name>
<evidence type="ECO:0000313" key="3">
    <source>
        <dbReference type="Proteomes" id="UP000295021"/>
    </source>
</evidence>
<reference evidence="2 3" key="1">
    <citation type="submission" date="2019-03" db="EMBL/GenBank/DDBJ databases">
        <title>Genomic Encyclopedia of Type Strains, Phase IV (KMG-V): Genome sequencing to study the core and pangenomes of soil and plant-associated prokaryotes.</title>
        <authorList>
            <person name="Whitman W."/>
        </authorList>
    </citation>
    <scope>NUCLEOTIDE SEQUENCE [LARGE SCALE GENOMIC DNA]</scope>
    <source>
        <strain evidence="2 3">FB403</strain>
    </source>
</reference>
<organism evidence="2 3">
    <name type="scientific">Rhizobium laguerreae</name>
    <dbReference type="NCBI Taxonomy" id="1076926"/>
    <lineage>
        <taxon>Bacteria</taxon>
        <taxon>Pseudomonadati</taxon>
        <taxon>Pseudomonadota</taxon>
        <taxon>Alphaproteobacteria</taxon>
        <taxon>Hyphomicrobiales</taxon>
        <taxon>Rhizobiaceae</taxon>
        <taxon>Rhizobium/Agrobacterium group</taxon>
        <taxon>Rhizobium</taxon>
    </lineage>
</organism>
<evidence type="ECO:0000313" key="2">
    <source>
        <dbReference type="EMBL" id="TCU19714.1"/>
    </source>
</evidence>